<dbReference type="GO" id="GO:0046656">
    <property type="term" value="P:folic acid biosynthetic process"/>
    <property type="evidence" value="ECO:0007669"/>
    <property type="project" value="UniProtKB-UniRule"/>
</dbReference>
<evidence type="ECO:0000256" key="5">
    <source>
        <dbReference type="ARBA" id="ARBA00023239"/>
    </source>
</evidence>
<keyword evidence="9" id="KW-1185">Reference proteome</keyword>
<dbReference type="PANTHER" id="PTHR42844:SF1">
    <property type="entry name" value="DIHYDRONEOPTERIN ALDOLASE 1-RELATED"/>
    <property type="match status" value="1"/>
</dbReference>
<dbReference type="InterPro" id="IPR006156">
    <property type="entry name" value="Dihydroneopterin_aldolase"/>
</dbReference>
<gene>
    <name evidence="8" type="primary">folB</name>
    <name evidence="8" type="ORF">ERIC2_c39450</name>
</gene>
<keyword evidence="5 6" id="KW-0456">Lyase</keyword>
<evidence type="ECO:0000313" key="8">
    <source>
        <dbReference type="EMBL" id="AHD07610.1"/>
    </source>
</evidence>
<comment type="catalytic activity">
    <reaction evidence="1 6">
        <text>7,8-dihydroneopterin = 6-hydroxymethyl-7,8-dihydropterin + glycolaldehyde</text>
        <dbReference type="Rhea" id="RHEA:10540"/>
        <dbReference type="ChEBI" id="CHEBI:17001"/>
        <dbReference type="ChEBI" id="CHEBI:17071"/>
        <dbReference type="ChEBI" id="CHEBI:44841"/>
        <dbReference type="EC" id="4.1.2.25"/>
    </reaction>
</comment>
<sequence length="121" mass="13869">MDKLTLKGVEFYGNHGVFSEENRLGQRFYVDLEMLLNLRKAGQTDNVEDSVNYSEVYEVIKAIVEKQTFKLIETLAEHIASGVLETYTSIHEVTVRVTKPHPPFDIHFEGVAVEITRKREA</sequence>
<dbReference type="HOGENOM" id="CLU_112632_1_3_9"/>
<dbReference type="FunFam" id="3.30.1130.10:FF:000003">
    <property type="entry name" value="7,8-dihydroneopterin aldolase"/>
    <property type="match status" value="1"/>
</dbReference>
<dbReference type="CDD" id="cd00534">
    <property type="entry name" value="DHNA_DHNTPE"/>
    <property type="match status" value="1"/>
</dbReference>
<dbReference type="Pfam" id="PF02152">
    <property type="entry name" value="FolB"/>
    <property type="match status" value="1"/>
</dbReference>
<evidence type="ECO:0000256" key="6">
    <source>
        <dbReference type="RuleBase" id="RU362079"/>
    </source>
</evidence>
<evidence type="ECO:0000256" key="4">
    <source>
        <dbReference type="ARBA" id="ARBA00022909"/>
    </source>
</evidence>
<dbReference type="RefSeq" id="WP_024095432.1">
    <property type="nucleotide sequence ID" value="NC_023134.1"/>
</dbReference>
<dbReference type="NCBIfam" id="TIGR00525">
    <property type="entry name" value="folB"/>
    <property type="match status" value="1"/>
</dbReference>
<dbReference type="InterPro" id="IPR006157">
    <property type="entry name" value="FolB_dom"/>
</dbReference>
<dbReference type="GO" id="GO:0005737">
    <property type="term" value="C:cytoplasm"/>
    <property type="evidence" value="ECO:0007669"/>
    <property type="project" value="TreeGrafter"/>
</dbReference>
<dbReference type="SMART" id="SM00905">
    <property type="entry name" value="FolB"/>
    <property type="match status" value="1"/>
</dbReference>
<evidence type="ECO:0000256" key="3">
    <source>
        <dbReference type="ARBA" id="ARBA00005708"/>
    </source>
</evidence>
<reference evidence="8 9" key="1">
    <citation type="journal article" date="2014" name="PLoS ONE">
        <title>How to Kill the Honey Bee Larva: Genomic Potential and Virulence Mechanisms of Paenibacillus larvae.</title>
        <authorList>
            <person name="Djukic M."/>
            <person name="Brzuszkiewicz E."/>
            <person name="Funfhaus A."/>
            <person name="Voss J."/>
            <person name="Gollnow K."/>
            <person name="Poppinga L."/>
            <person name="Liesegang H."/>
            <person name="Garcia-Gonzalez E."/>
            <person name="Genersch E."/>
            <person name="Daniel R."/>
        </authorList>
    </citation>
    <scope>NUCLEOTIDE SEQUENCE [LARGE SCALE GENOMIC DNA]</scope>
    <source>
        <strain evidence="8 9">DSM 25430</strain>
    </source>
</reference>
<dbReference type="SUPFAM" id="SSF55620">
    <property type="entry name" value="Tetrahydrobiopterin biosynthesis enzymes-like"/>
    <property type="match status" value="1"/>
</dbReference>
<dbReference type="NCBIfam" id="TIGR00526">
    <property type="entry name" value="folB_dom"/>
    <property type="match status" value="1"/>
</dbReference>
<evidence type="ECO:0000313" key="9">
    <source>
        <dbReference type="Proteomes" id="UP000029431"/>
    </source>
</evidence>
<proteinExistence type="inferred from homology"/>
<dbReference type="EMBL" id="CP003355">
    <property type="protein sequence ID" value="AHD07610.1"/>
    <property type="molecule type" value="Genomic_DNA"/>
</dbReference>
<name>V9WD10_9BACL</name>
<dbReference type="AlphaFoldDB" id="V9WD10"/>
<dbReference type="EC" id="4.1.2.25" evidence="6"/>
<dbReference type="PATRIC" id="fig|697284.3.peg.3695"/>
<evidence type="ECO:0000256" key="1">
    <source>
        <dbReference type="ARBA" id="ARBA00001353"/>
    </source>
</evidence>
<evidence type="ECO:0000259" key="7">
    <source>
        <dbReference type="SMART" id="SM00905"/>
    </source>
</evidence>
<dbReference type="GO" id="GO:0046654">
    <property type="term" value="P:tetrahydrofolate biosynthetic process"/>
    <property type="evidence" value="ECO:0007669"/>
    <property type="project" value="UniProtKB-UniRule"/>
</dbReference>
<accession>V9WD10</accession>
<dbReference type="eggNOG" id="COG1539">
    <property type="taxonomic scope" value="Bacteria"/>
</dbReference>
<comment type="similarity">
    <text evidence="3 6">Belongs to the DHNA family.</text>
</comment>
<evidence type="ECO:0000256" key="2">
    <source>
        <dbReference type="ARBA" id="ARBA00005013"/>
    </source>
</evidence>
<dbReference type="PANTHER" id="PTHR42844">
    <property type="entry name" value="DIHYDRONEOPTERIN ALDOLASE 1-RELATED"/>
    <property type="match status" value="1"/>
</dbReference>
<dbReference type="InterPro" id="IPR043133">
    <property type="entry name" value="GTP-CH-I_C/QueF"/>
</dbReference>
<dbReference type="Proteomes" id="UP000029431">
    <property type="component" value="Chromosome"/>
</dbReference>
<comment type="function">
    <text evidence="6">Catalyzes the conversion of 7,8-dihydroneopterin to 6-hydroxymethyl-7,8-dihydropterin.</text>
</comment>
<dbReference type="KEGG" id="plv:ERIC2_c39450"/>
<organism evidence="8 9">
    <name type="scientific">Paenibacillus larvae subsp. larvae DSM 25430</name>
    <dbReference type="NCBI Taxonomy" id="697284"/>
    <lineage>
        <taxon>Bacteria</taxon>
        <taxon>Bacillati</taxon>
        <taxon>Bacillota</taxon>
        <taxon>Bacilli</taxon>
        <taxon>Bacillales</taxon>
        <taxon>Paenibacillaceae</taxon>
        <taxon>Paenibacillus</taxon>
    </lineage>
</organism>
<dbReference type="Gene3D" id="3.30.1130.10">
    <property type="match status" value="1"/>
</dbReference>
<dbReference type="UniPathway" id="UPA00077">
    <property type="reaction ID" value="UER00154"/>
</dbReference>
<protein>
    <recommendedName>
        <fullName evidence="6">7,8-dihydroneopterin aldolase</fullName>
        <ecNumber evidence="6">4.1.2.25</ecNumber>
    </recommendedName>
</protein>
<comment type="pathway">
    <text evidence="2 6">Cofactor biosynthesis; tetrahydrofolate biosynthesis; 2-amino-4-hydroxy-6-hydroxymethyl-7,8-dihydropteridine diphosphate from 7,8-dihydroneopterin triphosphate: step 3/4.</text>
</comment>
<feature type="domain" description="Dihydroneopterin aldolase/epimerase" evidence="7">
    <location>
        <begin position="4"/>
        <end position="117"/>
    </location>
</feature>
<dbReference type="GO" id="GO:0004150">
    <property type="term" value="F:dihydroneopterin aldolase activity"/>
    <property type="evidence" value="ECO:0007669"/>
    <property type="project" value="UniProtKB-UniRule"/>
</dbReference>
<keyword evidence="4 6" id="KW-0289">Folate biosynthesis</keyword>